<dbReference type="HOGENOM" id="CLU_065784_0_0_10"/>
<keyword evidence="3" id="KW-0808">Transferase</keyword>
<dbReference type="PANTHER" id="PTHR30616">
    <property type="entry name" value="UNCHARACTERIZED PROTEIN YFIH"/>
    <property type="match status" value="1"/>
</dbReference>
<evidence type="ECO:0000256" key="4">
    <source>
        <dbReference type="ARBA" id="ARBA00022723"/>
    </source>
</evidence>
<dbReference type="RefSeq" id="WP_007174323.1">
    <property type="nucleotide sequence ID" value="NZ_GG704781.1"/>
</dbReference>
<dbReference type="PANTHER" id="PTHR30616:SF2">
    <property type="entry name" value="PURINE NUCLEOSIDE PHOSPHORYLASE LACC1"/>
    <property type="match status" value="1"/>
</dbReference>
<evidence type="ECO:0000313" key="12">
    <source>
        <dbReference type="Proteomes" id="UP000003160"/>
    </source>
</evidence>
<dbReference type="SUPFAM" id="SSF64438">
    <property type="entry name" value="CNF1/YfiH-like putative cysteine hydrolases"/>
    <property type="match status" value="1"/>
</dbReference>
<dbReference type="Pfam" id="PF02578">
    <property type="entry name" value="Cu-oxidase_4"/>
    <property type="match status" value="1"/>
</dbReference>
<dbReference type="eggNOG" id="COG1496">
    <property type="taxonomic scope" value="Bacteria"/>
</dbReference>
<dbReference type="OrthoDB" id="4279at2"/>
<dbReference type="InterPro" id="IPR038371">
    <property type="entry name" value="Cu_polyphenol_OxRdtase_sf"/>
</dbReference>
<evidence type="ECO:0000256" key="9">
    <source>
        <dbReference type="ARBA" id="ARBA00049893"/>
    </source>
</evidence>
<evidence type="ECO:0000256" key="10">
    <source>
        <dbReference type="RuleBase" id="RU361274"/>
    </source>
</evidence>
<comment type="catalytic activity">
    <reaction evidence="1">
        <text>inosine + phosphate = alpha-D-ribose 1-phosphate + hypoxanthine</text>
        <dbReference type="Rhea" id="RHEA:27646"/>
        <dbReference type="ChEBI" id="CHEBI:17368"/>
        <dbReference type="ChEBI" id="CHEBI:17596"/>
        <dbReference type="ChEBI" id="CHEBI:43474"/>
        <dbReference type="ChEBI" id="CHEBI:57720"/>
        <dbReference type="EC" id="2.4.2.1"/>
    </reaction>
    <physiologicalReaction direction="left-to-right" evidence="1">
        <dbReference type="Rhea" id="RHEA:27647"/>
    </physiologicalReaction>
</comment>
<evidence type="ECO:0000256" key="6">
    <source>
        <dbReference type="ARBA" id="ARBA00022833"/>
    </source>
</evidence>
<keyword evidence="4" id="KW-0479">Metal-binding</keyword>
<keyword evidence="5" id="KW-0378">Hydrolase</keyword>
<dbReference type="InterPro" id="IPR011324">
    <property type="entry name" value="Cytotoxic_necrot_fac-like_cat"/>
</dbReference>
<accession>D1PZ35</accession>
<gene>
    <name evidence="11" type="ORF">HMPREF0645_2220</name>
</gene>
<evidence type="ECO:0000256" key="5">
    <source>
        <dbReference type="ARBA" id="ARBA00022801"/>
    </source>
</evidence>
<dbReference type="GO" id="GO:0017061">
    <property type="term" value="F:S-methyl-5-thioadenosine phosphorylase activity"/>
    <property type="evidence" value="ECO:0007669"/>
    <property type="project" value="UniProtKB-EC"/>
</dbReference>
<dbReference type="EMBL" id="ACKS01000082">
    <property type="protein sequence ID" value="EFA43269.1"/>
    <property type="molecule type" value="Genomic_DNA"/>
</dbReference>
<proteinExistence type="inferred from homology"/>
<dbReference type="NCBIfam" id="TIGR00726">
    <property type="entry name" value="peptidoglycan editing factor PgeF"/>
    <property type="match status" value="1"/>
</dbReference>
<keyword evidence="12" id="KW-1185">Reference proteome</keyword>
<evidence type="ECO:0000256" key="2">
    <source>
        <dbReference type="ARBA" id="ARBA00007353"/>
    </source>
</evidence>
<dbReference type="InterPro" id="IPR003730">
    <property type="entry name" value="Cu_polyphenol_OxRdtase"/>
</dbReference>
<dbReference type="GO" id="GO:0016787">
    <property type="term" value="F:hydrolase activity"/>
    <property type="evidence" value="ECO:0007669"/>
    <property type="project" value="UniProtKB-KW"/>
</dbReference>
<dbReference type="CDD" id="cd16833">
    <property type="entry name" value="YfiH"/>
    <property type="match status" value="1"/>
</dbReference>
<comment type="caution">
    <text evidence="11">The sequence shown here is derived from an EMBL/GenBank/DDBJ whole genome shotgun (WGS) entry which is preliminary data.</text>
</comment>
<evidence type="ECO:0000256" key="8">
    <source>
        <dbReference type="ARBA" id="ARBA00048968"/>
    </source>
</evidence>
<protein>
    <recommendedName>
        <fullName evidence="10">Purine nucleoside phosphorylase</fullName>
    </recommendedName>
</protein>
<comment type="catalytic activity">
    <reaction evidence="7">
        <text>adenosine + H2O + H(+) = inosine + NH4(+)</text>
        <dbReference type="Rhea" id="RHEA:24408"/>
        <dbReference type="ChEBI" id="CHEBI:15377"/>
        <dbReference type="ChEBI" id="CHEBI:15378"/>
        <dbReference type="ChEBI" id="CHEBI:16335"/>
        <dbReference type="ChEBI" id="CHEBI:17596"/>
        <dbReference type="ChEBI" id="CHEBI:28938"/>
        <dbReference type="EC" id="3.5.4.4"/>
    </reaction>
    <physiologicalReaction direction="left-to-right" evidence="7">
        <dbReference type="Rhea" id="RHEA:24409"/>
    </physiologicalReaction>
</comment>
<dbReference type="GO" id="GO:0005507">
    <property type="term" value="F:copper ion binding"/>
    <property type="evidence" value="ECO:0007669"/>
    <property type="project" value="TreeGrafter"/>
</dbReference>
<comment type="similarity">
    <text evidence="2 10">Belongs to the purine nucleoside phosphorylase YfiH/LACC1 family.</text>
</comment>
<evidence type="ECO:0000313" key="11">
    <source>
        <dbReference type="EMBL" id="EFA43269.1"/>
    </source>
</evidence>
<comment type="catalytic activity">
    <reaction evidence="9">
        <text>S-methyl-5'-thioadenosine + phosphate = 5-(methylsulfanyl)-alpha-D-ribose 1-phosphate + adenine</text>
        <dbReference type="Rhea" id="RHEA:11852"/>
        <dbReference type="ChEBI" id="CHEBI:16708"/>
        <dbReference type="ChEBI" id="CHEBI:17509"/>
        <dbReference type="ChEBI" id="CHEBI:43474"/>
        <dbReference type="ChEBI" id="CHEBI:58533"/>
        <dbReference type="EC" id="2.4.2.28"/>
    </reaction>
    <physiologicalReaction direction="left-to-right" evidence="9">
        <dbReference type="Rhea" id="RHEA:11853"/>
    </physiologicalReaction>
</comment>
<reference evidence="11 12" key="1">
    <citation type="submission" date="2009-10" db="EMBL/GenBank/DDBJ databases">
        <authorList>
            <person name="Qin X."/>
            <person name="Bachman B."/>
            <person name="Battles P."/>
            <person name="Bell A."/>
            <person name="Bess C."/>
            <person name="Bickham C."/>
            <person name="Chaboub L."/>
            <person name="Chen D."/>
            <person name="Coyle M."/>
            <person name="Deiros D.R."/>
            <person name="Dinh H."/>
            <person name="Forbes L."/>
            <person name="Fowler G."/>
            <person name="Francisco L."/>
            <person name="Fu Q."/>
            <person name="Gubbala S."/>
            <person name="Hale W."/>
            <person name="Han Y."/>
            <person name="Hemphill L."/>
            <person name="Highlander S.K."/>
            <person name="Hirani K."/>
            <person name="Hogues M."/>
            <person name="Jackson L."/>
            <person name="Jakkamsetti A."/>
            <person name="Javaid M."/>
            <person name="Jiang H."/>
            <person name="Korchina V."/>
            <person name="Kovar C."/>
            <person name="Lara F."/>
            <person name="Lee S."/>
            <person name="Mata R."/>
            <person name="Mathew T."/>
            <person name="Moen C."/>
            <person name="Morales K."/>
            <person name="Munidasa M."/>
            <person name="Nazareth L."/>
            <person name="Ngo R."/>
            <person name="Nguyen L."/>
            <person name="Okwuonu G."/>
            <person name="Ongeri F."/>
            <person name="Patil S."/>
            <person name="Petrosino J."/>
            <person name="Pham C."/>
            <person name="Pham P."/>
            <person name="Pu L.-L."/>
            <person name="Puazo M."/>
            <person name="Raj R."/>
            <person name="Reid J."/>
            <person name="Rouhana J."/>
            <person name="Saada N."/>
            <person name="Shang Y."/>
            <person name="Simmons D."/>
            <person name="Thornton R."/>
            <person name="Warren J."/>
            <person name="Weissenberger G."/>
            <person name="Zhang J."/>
            <person name="Zhang L."/>
            <person name="Zhou C."/>
            <person name="Zhu D."/>
            <person name="Muzny D."/>
            <person name="Worley K."/>
            <person name="Gibbs R."/>
        </authorList>
    </citation>
    <scope>NUCLEOTIDE SEQUENCE [LARGE SCALE GENOMIC DNA]</scope>
    <source>
        <strain evidence="11 12">DSM 17361</strain>
    </source>
</reference>
<dbReference type="Gene3D" id="3.60.140.10">
    <property type="entry name" value="CNF1/YfiH-like putative cysteine hydrolases"/>
    <property type="match status" value="1"/>
</dbReference>
<name>D1PZ35_9BACT</name>
<sequence length="258" mass="27844">MKPSLTYYSIADGVTAFSTTRHGGASQGNYASMNINSHCGDSLETVAANRRMLAAELKIEEQRIMVPHQVHGTICKGITDDFFNLSPSGQCEFLDGIDAVMTRCTNLCIGVSTADCIPILLYDSRNHAAAAVHAGWRGTVSYIARKVVEAMVSTFGSRPEDILAVIGPGISLRNFEVGQEVYDAFAASGHDMTAIAAKYAKWHLDLPLSNKLQLEAAGLKPANITTTDICTYDAVDDYFSARRLGIASGRIYTGIVLR</sequence>
<evidence type="ECO:0000256" key="7">
    <source>
        <dbReference type="ARBA" id="ARBA00047989"/>
    </source>
</evidence>
<dbReference type="AlphaFoldDB" id="D1PZ35"/>
<keyword evidence="6" id="KW-0862">Zinc</keyword>
<evidence type="ECO:0000256" key="3">
    <source>
        <dbReference type="ARBA" id="ARBA00022679"/>
    </source>
</evidence>
<dbReference type="Proteomes" id="UP000003160">
    <property type="component" value="Unassembled WGS sequence"/>
</dbReference>
<evidence type="ECO:0000256" key="1">
    <source>
        <dbReference type="ARBA" id="ARBA00000553"/>
    </source>
</evidence>
<comment type="catalytic activity">
    <reaction evidence="8">
        <text>adenosine + phosphate = alpha-D-ribose 1-phosphate + adenine</text>
        <dbReference type="Rhea" id="RHEA:27642"/>
        <dbReference type="ChEBI" id="CHEBI:16335"/>
        <dbReference type="ChEBI" id="CHEBI:16708"/>
        <dbReference type="ChEBI" id="CHEBI:43474"/>
        <dbReference type="ChEBI" id="CHEBI:57720"/>
        <dbReference type="EC" id="2.4.2.1"/>
    </reaction>
    <physiologicalReaction direction="left-to-right" evidence="8">
        <dbReference type="Rhea" id="RHEA:27643"/>
    </physiologicalReaction>
</comment>
<organism evidence="11 12">
    <name type="scientific">Hallella bergensis DSM 17361</name>
    <dbReference type="NCBI Taxonomy" id="585502"/>
    <lineage>
        <taxon>Bacteria</taxon>
        <taxon>Pseudomonadati</taxon>
        <taxon>Bacteroidota</taxon>
        <taxon>Bacteroidia</taxon>
        <taxon>Bacteroidales</taxon>
        <taxon>Prevotellaceae</taxon>
        <taxon>Hallella</taxon>
    </lineage>
</organism>